<evidence type="ECO:0000259" key="13">
    <source>
        <dbReference type="PROSITE" id="PS50157"/>
    </source>
</evidence>
<dbReference type="FunFam" id="3.30.160.60:FF:000585">
    <property type="entry name" value="zinc finger protein 784"/>
    <property type="match status" value="2"/>
</dbReference>
<dbReference type="FunFam" id="3.30.160.60:FF:000450">
    <property type="entry name" value="PR domain zinc finger protein 14"/>
    <property type="match status" value="1"/>
</dbReference>
<comment type="subcellular location">
    <subcellularLocation>
        <location evidence="2">Nucleus</location>
    </subcellularLocation>
</comment>
<dbReference type="FunFam" id="3.30.160.60:FF:002343">
    <property type="entry name" value="Zinc finger protein 33A"/>
    <property type="match status" value="1"/>
</dbReference>
<dbReference type="GO" id="GO:0003677">
    <property type="term" value="F:DNA binding"/>
    <property type="evidence" value="ECO:0007669"/>
    <property type="project" value="UniProtKB-KW"/>
</dbReference>
<dbReference type="FunFam" id="3.30.160.60:FF:000100">
    <property type="entry name" value="Zinc finger 45-like"/>
    <property type="match status" value="1"/>
</dbReference>
<dbReference type="Proteomes" id="UP000812440">
    <property type="component" value="Chromosome 7"/>
</dbReference>
<evidence type="ECO:0000256" key="5">
    <source>
        <dbReference type="ARBA" id="ARBA00022737"/>
    </source>
</evidence>
<name>A0A8T2IM27_9PIPI</name>
<dbReference type="GO" id="GO:0010468">
    <property type="term" value="P:regulation of gene expression"/>
    <property type="evidence" value="ECO:0007669"/>
    <property type="project" value="TreeGrafter"/>
</dbReference>
<dbReference type="PANTHER" id="PTHR16515:SF60">
    <property type="entry name" value="ZINC FINGER PROTEIN 436"/>
    <property type="match status" value="1"/>
</dbReference>
<dbReference type="GO" id="GO:0001822">
    <property type="term" value="P:kidney development"/>
    <property type="evidence" value="ECO:0007669"/>
    <property type="project" value="UniProtKB-ARBA"/>
</dbReference>
<evidence type="ECO:0000313" key="14">
    <source>
        <dbReference type="EMBL" id="KAG8434005.1"/>
    </source>
</evidence>
<dbReference type="PROSITE" id="PS00028">
    <property type="entry name" value="ZINC_FINGER_C2H2_1"/>
    <property type="match status" value="10"/>
</dbReference>
<feature type="domain" description="C2H2-type" evidence="13">
    <location>
        <begin position="245"/>
        <end position="272"/>
    </location>
</feature>
<feature type="domain" description="C2H2-type" evidence="13">
    <location>
        <begin position="273"/>
        <end position="300"/>
    </location>
</feature>
<keyword evidence="8" id="KW-0805">Transcription regulation</keyword>
<dbReference type="SMART" id="SM00355">
    <property type="entry name" value="ZnF_C2H2"/>
    <property type="match status" value="11"/>
</dbReference>
<sequence>MFDITEFEEKDDNLTACQNNTVECSSPPSHSLNCHTVMSTSVQSLHDGMAMRLGNFQKANMSNSLTMKVKEDLGEVNHFLESPDPGKELKCSLCSETFQYISEFMFHDQTHKATNRFECQLCGRQFQSTSNLKDHYNVHTGERPYKCELCAKAFTQSSSLLTHKRTHTMENPYKCEVCGRLFKDASNFVKHRRLHSQTQQLSKEALDKNQILPEKPYGCTYCEKSFKRTSDLKDHERVHTGERPYRCFICQKCFTQSSVLTGHMRIHTGERPFHCDICGKTFNNSSNFKKHQRTHPVQDVLANASRGDRLPLYKKPLSSKNGIGYFSGINALAYSNGISLNHARIFPKMIIDEEGCKFVLEKNTQENEDDVLCLDGLSSPYAGGMNLTKIKDEKLSEPIERATGSTGLHSEIVIAVDDSDDKEGLSVELETKELVNKDNLENQMTPKLSKNGGRGYKITPISWDQIMNQSSKHVIDLCQQVDAGSFDKPSQTNDLKEAVTMTEYDLSEDLEECPTEELGPDTIEKHHENEIISDTSSGSDLGESENMFIESTMECWNPIMDDTIGDQDDLLFLEMESKPYICFVCSKRFKRATDLKEHLRVHTGERPFVCQVCGKGFTQSSALSSHQRIHTGEKPFQCDICYKRFNNSSNFSKHKRVHTGERPHNCPLCGKSFQEKRRVKRHLKAVHQIQE</sequence>
<comment type="caution">
    <text evidence="14">The sequence shown here is derived from an EMBL/GenBank/DDBJ whole genome shotgun (WGS) entry which is preliminary data.</text>
</comment>
<reference evidence="14" key="1">
    <citation type="thesis" date="2020" institute="ProQuest LLC" country="789 East Eisenhower Parkway, Ann Arbor, MI, USA">
        <title>Comparative Genomics and Chromosome Evolution.</title>
        <authorList>
            <person name="Mudd A.B."/>
        </authorList>
    </citation>
    <scope>NUCLEOTIDE SEQUENCE</scope>
    <source>
        <strain evidence="14">Female2</strain>
        <tissue evidence="14">Blood</tissue>
    </source>
</reference>
<evidence type="ECO:0000256" key="12">
    <source>
        <dbReference type="PROSITE-ProRule" id="PRU00042"/>
    </source>
</evidence>
<dbReference type="FunFam" id="3.30.160.60:FF:000072">
    <property type="entry name" value="zinc finger protein 143 isoform X1"/>
    <property type="match status" value="1"/>
</dbReference>
<dbReference type="Pfam" id="PF00096">
    <property type="entry name" value="zf-C2H2"/>
    <property type="match status" value="9"/>
</dbReference>
<dbReference type="GO" id="GO:0005634">
    <property type="term" value="C:nucleus"/>
    <property type="evidence" value="ECO:0007669"/>
    <property type="project" value="UniProtKB-SubCell"/>
</dbReference>
<dbReference type="FunFam" id="3.30.160.60:FF:000557">
    <property type="entry name" value="zinc finger and SCAN domain-containing protein 29"/>
    <property type="match status" value="1"/>
</dbReference>
<evidence type="ECO:0000256" key="7">
    <source>
        <dbReference type="ARBA" id="ARBA00022833"/>
    </source>
</evidence>
<feature type="domain" description="C2H2-type" evidence="13">
    <location>
        <begin position="664"/>
        <end position="691"/>
    </location>
</feature>
<feature type="domain" description="C2H2-type" evidence="13">
    <location>
        <begin position="217"/>
        <end position="244"/>
    </location>
</feature>
<keyword evidence="9" id="KW-0238">DNA-binding</keyword>
<feature type="domain" description="C2H2-type" evidence="13">
    <location>
        <begin position="145"/>
        <end position="172"/>
    </location>
</feature>
<evidence type="ECO:0000256" key="9">
    <source>
        <dbReference type="ARBA" id="ARBA00023125"/>
    </source>
</evidence>
<gene>
    <name evidence="14" type="ORF">GDO86_012387</name>
</gene>
<evidence type="ECO:0000256" key="1">
    <source>
        <dbReference type="ARBA" id="ARBA00003767"/>
    </source>
</evidence>
<dbReference type="InterPro" id="IPR036236">
    <property type="entry name" value="Znf_C2H2_sf"/>
</dbReference>
<evidence type="ECO:0000256" key="8">
    <source>
        <dbReference type="ARBA" id="ARBA00023015"/>
    </source>
</evidence>
<keyword evidence="11" id="KW-0539">Nucleus</keyword>
<dbReference type="InterPro" id="IPR013087">
    <property type="entry name" value="Znf_C2H2_type"/>
</dbReference>
<dbReference type="AlphaFoldDB" id="A0A8T2IM27"/>
<proteinExistence type="inferred from homology"/>
<keyword evidence="4" id="KW-0479">Metal-binding</keyword>
<dbReference type="PROSITE" id="PS50157">
    <property type="entry name" value="ZINC_FINGER_C2H2_2"/>
    <property type="match status" value="11"/>
</dbReference>
<keyword evidence="7" id="KW-0862">Zinc</keyword>
<dbReference type="InterPro" id="IPR050331">
    <property type="entry name" value="Zinc_finger"/>
</dbReference>
<keyword evidence="5" id="KW-0677">Repeat</keyword>
<keyword evidence="15" id="KW-1185">Reference proteome</keyword>
<accession>A0A8T2IM27</accession>
<dbReference type="EMBL" id="JAACNH010000008">
    <property type="protein sequence ID" value="KAG8434005.1"/>
    <property type="molecule type" value="Genomic_DNA"/>
</dbReference>
<dbReference type="FunFam" id="3.30.160.60:FF:000478">
    <property type="entry name" value="Zinc finger protein 133"/>
    <property type="match status" value="1"/>
</dbReference>
<evidence type="ECO:0000256" key="4">
    <source>
        <dbReference type="ARBA" id="ARBA00022723"/>
    </source>
</evidence>
<protein>
    <recommendedName>
        <fullName evidence="13">C2H2-type domain-containing protein</fullName>
    </recommendedName>
</protein>
<dbReference type="Gene3D" id="3.30.160.60">
    <property type="entry name" value="Classic Zinc Finger"/>
    <property type="match status" value="10"/>
</dbReference>
<keyword evidence="6 12" id="KW-0863">Zinc-finger</keyword>
<dbReference type="FunFam" id="3.30.160.60:FF:000512">
    <property type="entry name" value="zinc finger protein 197 isoform X1"/>
    <property type="match status" value="1"/>
</dbReference>
<evidence type="ECO:0000256" key="10">
    <source>
        <dbReference type="ARBA" id="ARBA00023163"/>
    </source>
</evidence>
<feature type="domain" description="C2H2-type" evidence="13">
    <location>
        <begin position="117"/>
        <end position="144"/>
    </location>
</feature>
<evidence type="ECO:0000256" key="11">
    <source>
        <dbReference type="ARBA" id="ARBA00023242"/>
    </source>
</evidence>
<dbReference type="OrthoDB" id="9439903at2759"/>
<comment type="function">
    <text evidence="1">May be involved in transcriptional regulation.</text>
</comment>
<comment type="similarity">
    <text evidence="3">Belongs to the krueppel C2H2-type zinc-finger protein family.</text>
</comment>
<organism evidence="14 15">
    <name type="scientific">Hymenochirus boettgeri</name>
    <name type="common">Congo dwarf clawed frog</name>
    <dbReference type="NCBI Taxonomy" id="247094"/>
    <lineage>
        <taxon>Eukaryota</taxon>
        <taxon>Metazoa</taxon>
        <taxon>Chordata</taxon>
        <taxon>Craniata</taxon>
        <taxon>Vertebrata</taxon>
        <taxon>Euteleostomi</taxon>
        <taxon>Amphibia</taxon>
        <taxon>Batrachia</taxon>
        <taxon>Anura</taxon>
        <taxon>Pipoidea</taxon>
        <taxon>Pipidae</taxon>
        <taxon>Pipinae</taxon>
        <taxon>Hymenochirus</taxon>
    </lineage>
</organism>
<feature type="domain" description="C2H2-type" evidence="13">
    <location>
        <begin position="636"/>
        <end position="663"/>
    </location>
</feature>
<dbReference type="PANTHER" id="PTHR16515">
    <property type="entry name" value="PR DOMAIN ZINC FINGER PROTEIN"/>
    <property type="match status" value="1"/>
</dbReference>
<keyword evidence="10" id="KW-0804">Transcription</keyword>
<evidence type="ECO:0000256" key="3">
    <source>
        <dbReference type="ARBA" id="ARBA00006991"/>
    </source>
</evidence>
<feature type="domain" description="C2H2-type" evidence="13">
    <location>
        <begin position="608"/>
        <end position="635"/>
    </location>
</feature>
<dbReference type="GO" id="GO:0008270">
    <property type="term" value="F:zinc ion binding"/>
    <property type="evidence" value="ECO:0007669"/>
    <property type="project" value="UniProtKB-KW"/>
</dbReference>
<evidence type="ECO:0000256" key="6">
    <source>
        <dbReference type="ARBA" id="ARBA00022771"/>
    </source>
</evidence>
<feature type="domain" description="C2H2-type" evidence="13">
    <location>
        <begin position="173"/>
        <end position="200"/>
    </location>
</feature>
<feature type="domain" description="C2H2-type" evidence="13">
    <location>
        <begin position="580"/>
        <end position="607"/>
    </location>
</feature>
<feature type="domain" description="C2H2-type" evidence="13">
    <location>
        <begin position="89"/>
        <end position="116"/>
    </location>
</feature>
<evidence type="ECO:0000256" key="2">
    <source>
        <dbReference type="ARBA" id="ARBA00004123"/>
    </source>
</evidence>
<evidence type="ECO:0000313" key="15">
    <source>
        <dbReference type="Proteomes" id="UP000812440"/>
    </source>
</evidence>
<dbReference type="SUPFAM" id="SSF57667">
    <property type="entry name" value="beta-beta-alpha zinc fingers"/>
    <property type="match status" value="6"/>
</dbReference>